<organism evidence="7 8">
    <name type="scientific">Steinernema hermaphroditum</name>
    <dbReference type="NCBI Taxonomy" id="289476"/>
    <lineage>
        <taxon>Eukaryota</taxon>
        <taxon>Metazoa</taxon>
        <taxon>Ecdysozoa</taxon>
        <taxon>Nematoda</taxon>
        <taxon>Chromadorea</taxon>
        <taxon>Rhabditida</taxon>
        <taxon>Tylenchina</taxon>
        <taxon>Panagrolaimomorpha</taxon>
        <taxon>Strongyloidoidea</taxon>
        <taxon>Steinernematidae</taxon>
        <taxon>Steinernema</taxon>
    </lineage>
</organism>
<gene>
    <name evidence="7" type="ORF">QR680_002797</name>
</gene>
<dbReference type="Pfam" id="PF00201">
    <property type="entry name" value="UDPGT"/>
    <property type="match status" value="2"/>
</dbReference>
<evidence type="ECO:0000256" key="4">
    <source>
        <dbReference type="ARBA" id="ARBA00022679"/>
    </source>
</evidence>
<dbReference type="CDD" id="cd03784">
    <property type="entry name" value="GT1_Gtf-like"/>
    <property type="match status" value="1"/>
</dbReference>
<comment type="catalytic activity">
    <reaction evidence="5">
        <text>glucuronate acceptor + UDP-alpha-D-glucuronate = acceptor beta-D-glucuronoside + UDP + H(+)</text>
        <dbReference type="Rhea" id="RHEA:21032"/>
        <dbReference type="ChEBI" id="CHEBI:15378"/>
        <dbReference type="ChEBI" id="CHEBI:58052"/>
        <dbReference type="ChEBI" id="CHEBI:58223"/>
        <dbReference type="ChEBI" id="CHEBI:132367"/>
        <dbReference type="ChEBI" id="CHEBI:132368"/>
        <dbReference type="EC" id="2.4.1.17"/>
    </reaction>
</comment>
<keyword evidence="3" id="KW-0328">Glycosyltransferase</keyword>
<comment type="similarity">
    <text evidence="1">Belongs to the UDP-glycosyltransferase family.</text>
</comment>
<reference evidence="7" key="1">
    <citation type="submission" date="2023-06" db="EMBL/GenBank/DDBJ databases">
        <title>Genomic analysis of the entomopathogenic nematode Steinernema hermaphroditum.</title>
        <authorList>
            <person name="Schwarz E.M."/>
            <person name="Heppert J.K."/>
            <person name="Baniya A."/>
            <person name="Schwartz H.T."/>
            <person name="Tan C.-H."/>
            <person name="Antoshechkin I."/>
            <person name="Sternberg P.W."/>
            <person name="Goodrich-Blair H."/>
            <person name="Dillman A.R."/>
        </authorList>
    </citation>
    <scope>NUCLEOTIDE SEQUENCE</scope>
    <source>
        <strain evidence="7">PS9179</strain>
        <tissue evidence="7">Whole animal</tissue>
    </source>
</reference>
<dbReference type="InterPro" id="IPR050271">
    <property type="entry name" value="UDP-glycosyltransferase"/>
</dbReference>
<evidence type="ECO:0000256" key="1">
    <source>
        <dbReference type="ARBA" id="ARBA00009995"/>
    </source>
</evidence>
<dbReference type="Gene3D" id="3.40.50.2000">
    <property type="entry name" value="Glycogen Phosphorylase B"/>
    <property type="match status" value="1"/>
</dbReference>
<dbReference type="PANTHER" id="PTHR48043">
    <property type="entry name" value="EG:EG0003.4 PROTEIN-RELATED"/>
    <property type="match status" value="1"/>
</dbReference>
<sequence length="723" mass="80698">MPKEARPGIVQDVIAQASDIAGKVDVISKGIQTFISRAMRGQYPGHGGYVVTDEANELPKGSHVPQHVEETAAPFIKESSAITRKEHEFLLKAAAEVVAAARNMPAENAIAGTSDIHIRLPKDDDLSTAERVVGSSNPFLTPANAKRIVQTLCQVRPASGERENVASLIGADAREIVFTSGAAESNNLAREKAHCGYFTATSILGETLASDVPCGFSQKIVTKRIHKLIPVMLEHRLTSLHDEIYPLHRKLLGSYLLATKLRATVARGPLFTEIYDGCRFGTDGFMMFTSIVFLKELAWITITKAFEEVHMLSSIEKLSVFHDVCTVSCQEFLDKTDVIEKLRSFKFDMYFGEQITLCGTALAHHLGIKTHMWVSSCALMDHMSWILGVPTPLSYVPTIGELDITDRPSYFDRVRNIAEFLSNAYVYRYGSREITRIFRERYGDDFPDADDIAKRSPIVFVAADELVDFPRPILHNLVYIGGLGMSHEAKILQEPLKSEMEKGKKGVVFFSLGSNVKTHILPVEVREYMLQAVAAFPEYHFIVKHEDQDTPFSAHNRLKAFITHGGYNSLMEAALAGVPLVSIPFFFDQVRNAHVAERNGWGAVCSKYSLLKGPEKLIETLRKVLDHPEYKENAIRTQKLVRSKPFSAEERLVRYTNFVADNDGRLPELQIAGQDLSLLVYFNLDIIIPLVLTAAVLLVSFIYITYRVVTSCLSRRSTKVKKS</sequence>
<dbReference type="EMBL" id="JAUCMV010000005">
    <property type="protein sequence ID" value="KAK0398886.1"/>
    <property type="molecule type" value="Genomic_DNA"/>
</dbReference>
<keyword evidence="6" id="KW-0812">Transmembrane</keyword>
<dbReference type="Gene3D" id="3.40.640.10">
    <property type="entry name" value="Type I PLP-dependent aspartate aminotransferase-like (Major domain)"/>
    <property type="match status" value="1"/>
</dbReference>
<dbReference type="GO" id="GO:0015020">
    <property type="term" value="F:glucuronosyltransferase activity"/>
    <property type="evidence" value="ECO:0007669"/>
    <property type="project" value="UniProtKB-EC"/>
</dbReference>
<evidence type="ECO:0000256" key="3">
    <source>
        <dbReference type="ARBA" id="ARBA00022676"/>
    </source>
</evidence>
<evidence type="ECO:0000256" key="2">
    <source>
        <dbReference type="ARBA" id="ARBA00012544"/>
    </source>
</evidence>
<dbReference type="AlphaFoldDB" id="A0AA39H457"/>
<dbReference type="SUPFAM" id="SSF53756">
    <property type="entry name" value="UDP-Glycosyltransferase/glycogen phosphorylase"/>
    <property type="match status" value="1"/>
</dbReference>
<dbReference type="Proteomes" id="UP001175271">
    <property type="component" value="Unassembled WGS sequence"/>
</dbReference>
<dbReference type="InterPro" id="IPR002213">
    <property type="entry name" value="UDP_glucos_trans"/>
</dbReference>
<accession>A0AA39H457</accession>
<keyword evidence="8" id="KW-1185">Reference proteome</keyword>
<evidence type="ECO:0000313" key="8">
    <source>
        <dbReference type="Proteomes" id="UP001175271"/>
    </source>
</evidence>
<dbReference type="PANTHER" id="PTHR48043:SF143">
    <property type="entry name" value="UDP-GLUCURONOSYLTRANSFERASE"/>
    <property type="match status" value="1"/>
</dbReference>
<dbReference type="InterPro" id="IPR015421">
    <property type="entry name" value="PyrdxlP-dep_Trfase_major"/>
</dbReference>
<protein>
    <recommendedName>
        <fullName evidence="2">glucuronosyltransferase</fullName>
        <ecNumber evidence="2">2.4.1.17</ecNumber>
    </recommendedName>
</protein>
<comment type="caution">
    <text evidence="7">The sequence shown here is derived from an EMBL/GenBank/DDBJ whole genome shotgun (WGS) entry which is preliminary data.</text>
</comment>
<dbReference type="EC" id="2.4.1.17" evidence="2"/>
<keyword evidence="6" id="KW-0472">Membrane</keyword>
<proteinExistence type="inferred from homology"/>
<feature type="transmembrane region" description="Helical" evidence="6">
    <location>
        <begin position="686"/>
        <end position="706"/>
    </location>
</feature>
<evidence type="ECO:0000313" key="7">
    <source>
        <dbReference type="EMBL" id="KAK0398886.1"/>
    </source>
</evidence>
<keyword evidence="6" id="KW-1133">Transmembrane helix</keyword>
<name>A0AA39H457_9BILA</name>
<evidence type="ECO:0000256" key="5">
    <source>
        <dbReference type="ARBA" id="ARBA00047475"/>
    </source>
</evidence>
<keyword evidence="4" id="KW-0808">Transferase</keyword>
<evidence type="ECO:0000256" key="6">
    <source>
        <dbReference type="SAM" id="Phobius"/>
    </source>
</evidence>